<feature type="domain" description="JAB" evidence="6">
    <location>
        <begin position="5"/>
        <end position="113"/>
    </location>
</feature>
<dbReference type="GO" id="GO:0006508">
    <property type="term" value="P:proteolysis"/>
    <property type="evidence" value="ECO:0007669"/>
    <property type="project" value="UniProtKB-KW"/>
</dbReference>
<dbReference type="Proteomes" id="UP000254134">
    <property type="component" value="Unassembled WGS sequence"/>
</dbReference>
<evidence type="ECO:0000256" key="5">
    <source>
        <dbReference type="ARBA" id="ARBA00023049"/>
    </source>
</evidence>
<dbReference type="InterPro" id="IPR028090">
    <property type="entry name" value="JAB_dom_prok"/>
</dbReference>
<keyword evidence="5" id="KW-0482">Metalloprotease</keyword>
<evidence type="ECO:0000256" key="4">
    <source>
        <dbReference type="ARBA" id="ARBA00022833"/>
    </source>
</evidence>
<organism evidence="7 8">
    <name type="scientific">Gaiella occulta</name>
    <dbReference type="NCBI Taxonomy" id="1002870"/>
    <lineage>
        <taxon>Bacteria</taxon>
        <taxon>Bacillati</taxon>
        <taxon>Actinomycetota</taxon>
        <taxon>Thermoleophilia</taxon>
        <taxon>Gaiellales</taxon>
        <taxon>Gaiellaceae</taxon>
        <taxon>Gaiella</taxon>
    </lineage>
</organism>
<sequence length="123" mass="13531">MVVPAGVRQALAEHARAELPNEACGLVLFEDGVAVEYVPGRNASPSPYHFELEIDPLSWADINDRDVTQAVFHSHVSSPPRPSRTDVRNIGLWAGQPYLIYTVRTDELTAWRIAGGTIEPIPT</sequence>
<dbReference type="RefSeq" id="WP_181813429.1">
    <property type="nucleotide sequence ID" value="NZ_QQZY01000002.1"/>
</dbReference>
<keyword evidence="8" id="KW-1185">Reference proteome</keyword>
<dbReference type="PANTHER" id="PTHR34858:SF1">
    <property type="entry name" value="CYSO-CYSTEINE PEPTIDASE"/>
    <property type="match status" value="1"/>
</dbReference>
<keyword evidence="3" id="KW-0378">Hydrolase</keyword>
<evidence type="ECO:0000256" key="1">
    <source>
        <dbReference type="ARBA" id="ARBA00022670"/>
    </source>
</evidence>
<reference evidence="7 8" key="1">
    <citation type="submission" date="2018-07" db="EMBL/GenBank/DDBJ databases">
        <title>High-quality-draft genome sequence of Gaiella occulta.</title>
        <authorList>
            <person name="Severino R."/>
            <person name="Froufe H.J.C."/>
            <person name="Rainey F.A."/>
            <person name="Barroso C."/>
            <person name="Albuquerque L."/>
            <person name="Lobo-Da-Cunha A."/>
            <person name="Da Costa M.S."/>
            <person name="Egas C."/>
        </authorList>
    </citation>
    <scope>NUCLEOTIDE SEQUENCE [LARGE SCALE GENOMIC DNA]</scope>
    <source>
        <strain evidence="7 8">F2-233</strain>
    </source>
</reference>
<dbReference type="GO" id="GO:0008270">
    <property type="term" value="F:zinc ion binding"/>
    <property type="evidence" value="ECO:0007669"/>
    <property type="project" value="TreeGrafter"/>
</dbReference>
<evidence type="ECO:0000256" key="2">
    <source>
        <dbReference type="ARBA" id="ARBA00022723"/>
    </source>
</evidence>
<dbReference type="CDD" id="cd08070">
    <property type="entry name" value="MPN_like"/>
    <property type="match status" value="1"/>
</dbReference>
<gene>
    <name evidence="7" type="ORF">Gocc_1287</name>
</gene>
<dbReference type="GO" id="GO:0008235">
    <property type="term" value="F:metalloexopeptidase activity"/>
    <property type="evidence" value="ECO:0007669"/>
    <property type="project" value="TreeGrafter"/>
</dbReference>
<comment type="caution">
    <text evidence="7">The sequence shown here is derived from an EMBL/GenBank/DDBJ whole genome shotgun (WGS) entry which is preliminary data.</text>
</comment>
<keyword evidence="1 7" id="KW-0645">Protease</keyword>
<dbReference type="SUPFAM" id="SSF102712">
    <property type="entry name" value="JAB1/MPN domain"/>
    <property type="match status" value="1"/>
</dbReference>
<dbReference type="Pfam" id="PF14464">
    <property type="entry name" value="Prok-JAB"/>
    <property type="match status" value="1"/>
</dbReference>
<dbReference type="Gene3D" id="3.40.140.10">
    <property type="entry name" value="Cytidine Deaminase, domain 2"/>
    <property type="match status" value="1"/>
</dbReference>
<accession>A0A7M2YZP4</accession>
<evidence type="ECO:0000256" key="3">
    <source>
        <dbReference type="ARBA" id="ARBA00022801"/>
    </source>
</evidence>
<dbReference type="PANTHER" id="PTHR34858">
    <property type="entry name" value="CYSO-CYSTEINE PEPTIDASE"/>
    <property type="match status" value="1"/>
</dbReference>
<evidence type="ECO:0000259" key="6">
    <source>
        <dbReference type="Pfam" id="PF14464"/>
    </source>
</evidence>
<evidence type="ECO:0000313" key="7">
    <source>
        <dbReference type="EMBL" id="RDI75489.1"/>
    </source>
</evidence>
<dbReference type="AlphaFoldDB" id="A0A7M2YZP4"/>
<keyword evidence="2" id="KW-0479">Metal-binding</keyword>
<name>A0A7M2YZP4_9ACTN</name>
<dbReference type="EMBL" id="QQZY01000002">
    <property type="protein sequence ID" value="RDI75489.1"/>
    <property type="molecule type" value="Genomic_DNA"/>
</dbReference>
<proteinExistence type="predicted"/>
<protein>
    <submittedName>
        <fullName evidence="7">Putative metal-dependent protease of the PAD1/JAB1 superfamily</fullName>
    </submittedName>
</protein>
<reference evidence="8" key="2">
    <citation type="journal article" date="2019" name="MicrobiologyOpen">
        <title>High-quality draft genome sequence of Gaiella occulta isolated from a 150 meter deep mineral water borehole and comparison with the genome sequences of other deep-branching lineages of the phylum Actinobacteria.</title>
        <authorList>
            <person name="Severino R."/>
            <person name="Froufe H.J.C."/>
            <person name="Barroso C."/>
            <person name="Albuquerque L."/>
            <person name="Lobo-da-Cunha A."/>
            <person name="da Costa M.S."/>
            <person name="Egas C."/>
        </authorList>
    </citation>
    <scope>NUCLEOTIDE SEQUENCE [LARGE SCALE GENOMIC DNA]</scope>
    <source>
        <strain evidence="8">F2-233</strain>
    </source>
</reference>
<keyword evidence="4" id="KW-0862">Zinc</keyword>
<dbReference type="InterPro" id="IPR051929">
    <property type="entry name" value="VirAsm_ModProt"/>
</dbReference>
<evidence type="ECO:0000313" key="8">
    <source>
        <dbReference type="Proteomes" id="UP000254134"/>
    </source>
</evidence>